<protein>
    <recommendedName>
        <fullName evidence="5">Phage protein</fullName>
    </recommendedName>
</protein>
<dbReference type="Gene3D" id="3.30.420.240">
    <property type="match status" value="1"/>
</dbReference>
<proteinExistence type="predicted"/>
<dbReference type="InterPro" id="IPR027417">
    <property type="entry name" value="P-loop_NTPase"/>
</dbReference>
<evidence type="ECO:0000313" key="4">
    <source>
        <dbReference type="Proteomes" id="UP000509742"/>
    </source>
</evidence>
<accession>A0A6J4CZT7</accession>
<dbReference type="Gene3D" id="3.40.50.300">
    <property type="entry name" value="P-loop containing nucleotide triphosphate hydrolases"/>
    <property type="match status" value="1"/>
</dbReference>
<dbReference type="AlphaFoldDB" id="A0A6J4CZT7"/>
<dbReference type="OrthoDB" id="378710at2"/>
<keyword evidence="4" id="KW-1185">Reference proteome</keyword>
<evidence type="ECO:0008006" key="5">
    <source>
        <dbReference type="Google" id="ProtNLM"/>
    </source>
</evidence>
<organism evidence="2 3">
    <name type="scientific">Helicobacter suis</name>
    <dbReference type="NCBI Taxonomy" id="104628"/>
    <lineage>
        <taxon>Bacteria</taxon>
        <taxon>Pseudomonadati</taxon>
        <taxon>Campylobacterota</taxon>
        <taxon>Epsilonproteobacteria</taxon>
        <taxon>Campylobacterales</taxon>
        <taxon>Helicobacteraceae</taxon>
        <taxon>Helicobacter</taxon>
    </lineage>
</organism>
<dbReference type="Proteomes" id="UP000509742">
    <property type="component" value="Chromosome"/>
</dbReference>
<reference evidence="1 4" key="2">
    <citation type="submission" date="2020-04" db="EMBL/GenBank/DDBJ databases">
        <title>Genomic analysis of gastric non-Helicobacter pylori Helicobacters isolated in Japan.</title>
        <authorList>
            <person name="Suzuki M."/>
            <person name="Rimbara E."/>
        </authorList>
    </citation>
    <scope>NUCLEOTIDE SEQUENCE [LARGE SCALE GENOMIC DNA]</scope>
    <source>
        <strain evidence="1 4">NHP19-0020</strain>
    </source>
</reference>
<evidence type="ECO:0000313" key="3">
    <source>
        <dbReference type="Proteomes" id="UP000317935"/>
    </source>
</evidence>
<dbReference type="EMBL" id="AP019774">
    <property type="protein sequence ID" value="BCD70989.1"/>
    <property type="molecule type" value="Genomic_DNA"/>
</dbReference>
<evidence type="ECO:0000313" key="1">
    <source>
        <dbReference type="EMBL" id="BCD46656.1"/>
    </source>
</evidence>
<name>A0A6J4CZT7_9HELI</name>
<reference evidence="2 3" key="1">
    <citation type="submission" date="2019-06" db="EMBL/GenBank/DDBJ databases">
        <title>Complete genome sequence of Helicobacter suis SNTW101c.</title>
        <authorList>
            <person name="Rimbara E."/>
            <person name="Suzuki M."/>
            <person name="Matsui H."/>
            <person name="Nakamura M."/>
            <person name="Mori S."/>
            <person name="Shibayama K."/>
        </authorList>
    </citation>
    <scope>NUCLEOTIDE SEQUENCE [LARGE SCALE GENOMIC DNA]</scope>
    <source>
        <strain evidence="2 3">SNTW101c</strain>
    </source>
</reference>
<gene>
    <name evidence="1" type="ORF">NHP190020_16950</name>
    <name evidence="2" type="ORF">SNTW_16340</name>
</gene>
<dbReference type="RefSeq" id="WP_064430246.1">
    <property type="nucleotide sequence ID" value="NZ_AP019774.1"/>
</dbReference>
<dbReference type="EMBL" id="AP023036">
    <property type="protein sequence ID" value="BCD46656.1"/>
    <property type="molecule type" value="Genomic_DNA"/>
</dbReference>
<sequence length="510" mass="59023">MSDFGDLKNYLKGLKYSFNADLSAQRKQMALNSFKDFCYSYFVHHLDKQDTSAFREAIFSNIRNYLEASKICIFKAYRGAYKTTLLGRMLVLWLFVRGDRNYMIYIGNKKEDTEETIEWLKVECENNAAFIQDFKVDKGFTWRKSELVINFDSTPKKIKSYSIEESIRGLNFLGKRPDLIICDDVENGQRIHSKKYREDVAKQFESAILKLPARKGNYNILVVGTTLHEDCLLLKLADRWNAKSYDFPLVLDFGANIDGLNPENIDQYDMQSVILDDPSLDKKEILMEFLANKSAFFAEFQNTPKASTDAILGNFETYTDLPDLIDSIYMGIDPALGKNKGDYFAIAVVYFSRAQVRYFGSVRAYKEKPEKMIDICLETYERAQSICPFVKVGIEVVAFQVFFKDQLKKRALELGLSLFRPIELKNTINKAIRLDSLAPLLSDRALLIEKYSHELINELESYPNCAHDDCLDALEFAMRLVRSKPFIDYGAIRNGLKRRFHFKRGLRFKL</sequence>
<dbReference type="GeneID" id="56928758"/>
<dbReference type="Proteomes" id="UP000317935">
    <property type="component" value="Chromosome"/>
</dbReference>
<evidence type="ECO:0000313" key="2">
    <source>
        <dbReference type="EMBL" id="BCD70989.1"/>
    </source>
</evidence>